<accession>A0ACC2P621</accession>
<reference evidence="1" key="1">
    <citation type="submission" date="2023-04" db="EMBL/GenBank/DDBJ databases">
        <title>A chromosome-level genome assembly of the parasitoid wasp Eretmocerus hayati.</title>
        <authorList>
            <person name="Zhong Y."/>
            <person name="Liu S."/>
            <person name="Liu Y."/>
        </authorList>
    </citation>
    <scope>NUCLEOTIDE SEQUENCE</scope>
    <source>
        <strain evidence="1">ZJU_SS_LIU_2023</strain>
    </source>
</reference>
<name>A0ACC2P621_9HYME</name>
<comment type="caution">
    <text evidence="1">The sequence shown here is derived from an EMBL/GenBank/DDBJ whole genome shotgun (WGS) entry which is preliminary data.</text>
</comment>
<protein>
    <submittedName>
        <fullName evidence="1">Uncharacterized protein</fullName>
    </submittedName>
</protein>
<organism evidence="1 2">
    <name type="scientific">Eretmocerus hayati</name>
    <dbReference type="NCBI Taxonomy" id="131215"/>
    <lineage>
        <taxon>Eukaryota</taxon>
        <taxon>Metazoa</taxon>
        <taxon>Ecdysozoa</taxon>
        <taxon>Arthropoda</taxon>
        <taxon>Hexapoda</taxon>
        <taxon>Insecta</taxon>
        <taxon>Pterygota</taxon>
        <taxon>Neoptera</taxon>
        <taxon>Endopterygota</taxon>
        <taxon>Hymenoptera</taxon>
        <taxon>Apocrita</taxon>
        <taxon>Proctotrupomorpha</taxon>
        <taxon>Chalcidoidea</taxon>
        <taxon>Aphelinidae</taxon>
        <taxon>Aphelininae</taxon>
        <taxon>Eretmocerus</taxon>
    </lineage>
</organism>
<sequence>MQQRRPQQGIAVQNQNRGGNNLNDQEMRDDEAPVPIQEYERAGPGRIQLCSVYNRWIDSAHLTFLSRYWYNTRRLTRQLLTHLIGIDELTERCARGQARGRSGFPEEVNDTVEFYVNKKCNTKLRVVDFTNVVNTMIGTLRHAKPR</sequence>
<dbReference type="Proteomes" id="UP001239111">
    <property type="component" value="Chromosome 2"/>
</dbReference>
<evidence type="ECO:0000313" key="1">
    <source>
        <dbReference type="EMBL" id="KAJ8678719.1"/>
    </source>
</evidence>
<gene>
    <name evidence="1" type="ORF">QAD02_014506</name>
</gene>
<evidence type="ECO:0000313" key="2">
    <source>
        <dbReference type="Proteomes" id="UP001239111"/>
    </source>
</evidence>
<proteinExistence type="predicted"/>
<keyword evidence="2" id="KW-1185">Reference proteome</keyword>
<dbReference type="EMBL" id="CM056742">
    <property type="protein sequence ID" value="KAJ8678719.1"/>
    <property type="molecule type" value="Genomic_DNA"/>
</dbReference>